<dbReference type="AlphaFoldDB" id="A0A8I3AHQ8"/>
<evidence type="ECO:0000313" key="1">
    <source>
        <dbReference type="EMBL" id="KAG7113300.1"/>
    </source>
</evidence>
<comment type="caution">
    <text evidence="1">The sequence shown here is derived from an EMBL/GenBank/DDBJ whole genome shotgun (WGS) entry which is preliminary data.</text>
</comment>
<reference evidence="1" key="1">
    <citation type="journal article" date="2021" name="Mol. Plant Pathol.">
        <title>A 20-kb lineage-specific genomic region tames virulence in pathogenic amphidiploid Verticillium longisporum.</title>
        <authorList>
            <person name="Harting R."/>
            <person name="Starke J."/>
            <person name="Kusch H."/>
            <person name="Poggeler S."/>
            <person name="Maurus I."/>
            <person name="Schluter R."/>
            <person name="Landesfeind M."/>
            <person name="Bulla I."/>
            <person name="Nowrousian M."/>
            <person name="de Jonge R."/>
            <person name="Stahlhut G."/>
            <person name="Hoff K.J."/>
            <person name="Asshauer K.P."/>
            <person name="Thurmer A."/>
            <person name="Stanke M."/>
            <person name="Daniel R."/>
            <person name="Morgenstern B."/>
            <person name="Thomma B.P.H.J."/>
            <person name="Kronstad J.W."/>
            <person name="Braus-Stromeyer S.A."/>
            <person name="Braus G.H."/>
        </authorList>
    </citation>
    <scope>NUCLEOTIDE SEQUENCE</scope>
    <source>
        <strain evidence="1">Vl32</strain>
    </source>
</reference>
<proteinExistence type="predicted"/>
<gene>
    <name evidence="1" type="ORF">HYQ45_016899</name>
</gene>
<organism evidence="1 2">
    <name type="scientific">Verticillium longisporum</name>
    <name type="common">Verticillium dahliae var. longisporum</name>
    <dbReference type="NCBI Taxonomy" id="100787"/>
    <lineage>
        <taxon>Eukaryota</taxon>
        <taxon>Fungi</taxon>
        <taxon>Dikarya</taxon>
        <taxon>Ascomycota</taxon>
        <taxon>Pezizomycotina</taxon>
        <taxon>Sordariomycetes</taxon>
        <taxon>Hypocreomycetidae</taxon>
        <taxon>Glomerellales</taxon>
        <taxon>Plectosphaerellaceae</taxon>
        <taxon>Verticillium</taxon>
    </lineage>
</organism>
<accession>A0A8I3AHQ8</accession>
<sequence>MPPSFIDVGLESSRQAYCCTRPNRLEFLWWISAFDPPNCIVERLRLLRFRPPLSFITRNTGQLDQLYSHQSHPICRAT</sequence>
<dbReference type="Proteomes" id="UP000689129">
    <property type="component" value="Unassembled WGS sequence"/>
</dbReference>
<dbReference type="EMBL" id="JAEMWZ010000526">
    <property type="protein sequence ID" value="KAG7113300.1"/>
    <property type="molecule type" value="Genomic_DNA"/>
</dbReference>
<evidence type="ECO:0000313" key="2">
    <source>
        <dbReference type="Proteomes" id="UP000689129"/>
    </source>
</evidence>
<name>A0A8I3AHQ8_VERLO</name>
<protein>
    <submittedName>
        <fullName evidence="1">Uncharacterized protein</fullName>
    </submittedName>
</protein>